<keyword evidence="2" id="KW-1185">Reference proteome</keyword>
<reference evidence="1 2" key="1">
    <citation type="submission" date="2021-03" db="EMBL/GenBank/DDBJ databases">
        <authorList>
            <person name="Grouzdev D.S."/>
        </authorList>
    </citation>
    <scope>NUCLEOTIDE SEQUENCE [LARGE SCALE GENOMIC DNA]</scope>
    <source>
        <strain evidence="1 2">M50-1</strain>
    </source>
</reference>
<dbReference type="Pfam" id="PF06841">
    <property type="entry name" value="Phage_T4_gp19"/>
    <property type="match status" value="1"/>
</dbReference>
<dbReference type="InterPro" id="IPR011747">
    <property type="entry name" value="CHP02241"/>
</dbReference>
<dbReference type="EMBL" id="SIJK02000007">
    <property type="protein sequence ID" value="MBP1465195.1"/>
    <property type="molecule type" value="Genomic_DNA"/>
</dbReference>
<dbReference type="InterPro" id="IPR010667">
    <property type="entry name" value="Phage_T4_Gp19"/>
</dbReference>
<evidence type="ECO:0000313" key="1">
    <source>
        <dbReference type="EMBL" id="MBP1465195.1"/>
    </source>
</evidence>
<accession>A0ABS4D6Y9</accession>
<gene>
    <name evidence="1" type="ORF">EYB53_005700</name>
</gene>
<proteinExistence type="predicted"/>
<dbReference type="RefSeq" id="WP_167857278.1">
    <property type="nucleotide sequence ID" value="NZ_SIJK02000007.1"/>
</dbReference>
<organism evidence="1 2">
    <name type="scientific">Candidatus Chloroploca mongolica</name>
    <dbReference type="NCBI Taxonomy" id="2528176"/>
    <lineage>
        <taxon>Bacteria</taxon>
        <taxon>Bacillati</taxon>
        <taxon>Chloroflexota</taxon>
        <taxon>Chloroflexia</taxon>
        <taxon>Chloroflexales</taxon>
        <taxon>Chloroflexineae</taxon>
        <taxon>Oscillochloridaceae</taxon>
        <taxon>Candidatus Chloroploca</taxon>
    </lineage>
</organism>
<dbReference type="Proteomes" id="UP001193081">
    <property type="component" value="Unassembled WGS sequence"/>
</dbReference>
<name>A0ABS4D6Y9_9CHLR</name>
<comment type="caution">
    <text evidence="1">The sequence shown here is derived from an EMBL/GenBank/DDBJ whole genome shotgun (WGS) entry which is preliminary data.</text>
</comment>
<evidence type="ECO:0000313" key="2">
    <source>
        <dbReference type="Proteomes" id="UP001193081"/>
    </source>
</evidence>
<dbReference type="PANTHER" id="PTHR38009">
    <property type="entry name" value="CONSERVED HYPOTHETICAL PHAGE TAIL PROTEIN"/>
    <property type="match status" value="1"/>
</dbReference>
<protein>
    <submittedName>
        <fullName evidence="1">Phage tail protein</fullName>
    </submittedName>
</protein>
<dbReference type="PANTHER" id="PTHR38009:SF1">
    <property type="entry name" value="CONSERVED HYPOTHETICAL PHAGE TAIL PROTEIN"/>
    <property type="match status" value="1"/>
</dbReference>
<sequence>MAYRKLPNPFANVRYLVEVDGVPRGVFGSCSGLEVEHRHVEFYFGPDAIDLFDVYSPNHEERVVLAEGIALDDMLPEWEHANAEGHIERHDGSIVAIDEFGRPCARWRFHGAWPEHLESGGAVGDRRRRIESVELICDDILMN</sequence>